<evidence type="ECO:0000259" key="9">
    <source>
        <dbReference type="PROSITE" id="PS51192"/>
    </source>
</evidence>
<feature type="region of interest" description="Disordered" evidence="8">
    <location>
        <begin position="447"/>
        <end position="638"/>
    </location>
</feature>
<protein>
    <recommendedName>
        <fullName evidence="14">RNA helicase</fullName>
    </recommendedName>
</protein>
<dbReference type="PANTHER" id="PTHR47959:SF17">
    <property type="entry name" value="ATP-DEPENDENT RNA HELICASE DEAD BOX FAMILY"/>
    <property type="match status" value="1"/>
</dbReference>
<dbReference type="CDD" id="cd00268">
    <property type="entry name" value="DEADc"/>
    <property type="match status" value="1"/>
</dbReference>
<evidence type="ECO:0000256" key="5">
    <source>
        <dbReference type="ARBA" id="ARBA00038437"/>
    </source>
</evidence>
<dbReference type="STRING" id="34060.B0181_10230"/>
<dbReference type="InterPro" id="IPR000629">
    <property type="entry name" value="RNA-helicase_DEAD-box_CS"/>
</dbReference>
<feature type="domain" description="Helicase C-terminal" evidence="10">
    <location>
        <begin position="308"/>
        <end position="453"/>
    </location>
</feature>
<dbReference type="InterPro" id="IPR050079">
    <property type="entry name" value="DEAD_box_RNA_helicase"/>
</dbReference>
<dbReference type="PROSITE" id="PS51195">
    <property type="entry name" value="Q_MOTIF"/>
    <property type="match status" value="1"/>
</dbReference>
<evidence type="ECO:0000256" key="2">
    <source>
        <dbReference type="ARBA" id="ARBA00022801"/>
    </source>
</evidence>
<dbReference type="InterPro" id="IPR014001">
    <property type="entry name" value="Helicase_ATP-bd"/>
</dbReference>
<feature type="short sequence motif" description="Q motif" evidence="6">
    <location>
        <begin position="62"/>
        <end position="90"/>
    </location>
</feature>
<dbReference type="PROSITE" id="PS51192">
    <property type="entry name" value="HELICASE_ATP_BIND_1"/>
    <property type="match status" value="1"/>
</dbReference>
<evidence type="ECO:0008006" key="14">
    <source>
        <dbReference type="Google" id="ProtNLM"/>
    </source>
</evidence>
<keyword evidence="3 7" id="KW-0347">Helicase</keyword>
<feature type="domain" description="DEAD-box RNA helicase Q" evidence="11">
    <location>
        <begin position="62"/>
        <end position="90"/>
    </location>
</feature>
<dbReference type="InterPro" id="IPR001650">
    <property type="entry name" value="Helicase_C-like"/>
</dbReference>
<dbReference type="PANTHER" id="PTHR47959">
    <property type="entry name" value="ATP-DEPENDENT RNA HELICASE RHLE-RELATED"/>
    <property type="match status" value="1"/>
</dbReference>
<name>A0A1S9ZX03_9GAMM</name>
<comment type="caution">
    <text evidence="12">The sequence shown here is derived from an EMBL/GenBank/DDBJ whole genome shotgun (WGS) entry which is preliminary data.</text>
</comment>
<keyword evidence="2 7" id="KW-0378">Hydrolase</keyword>
<dbReference type="GO" id="GO:0003676">
    <property type="term" value="F:nucleic acid binding"/>
    <property type="evidence" value="ECO:0007669"/>
    <property type="project" value="InterPro"/>
</dbReference>
<dbReference type="Pfam" id="PF00271">
    <property type="entry name" value="Helicase_C"/>
    <property type="match status" value="1"/>
</dbReference>
<reference evidence="12 13" key="1">
    <citation type="submission" date="2017-02" db="EMBL/GenBank/DDBJ databases">
        <title>Draft genome sequence of Moraxella caviae CCUG 355 type strain.</title>
        <authorList>
            <person name="Engstrom-Jakobsson H."/>
            <person name="Salva-Serra F."/>
            <person name="Thorell K."/>
            <person name="Gonzales-Siles L."/>
            <person name="Karlsson R."/>
            <person name="Boulund F."/>
            <person name="Engstrand L."/>
            <person name="Moore E."/>
        </authorList>
    </citation>
    <scope>NUCLEOTIDE SEQUENCE [LARGE SCALE GENOMIC DNA]</scope>
    <source>
        <strain evidence="12 13">CCUG 355</strain>
    </source>
</reference>
<feature type="compositionally biased region" description="Basic and acidic residues" evidence="8">
    <location>
        <begin position="595"/>
        <end position="611"/>
    </location>
</feature>
<feature type="compositionally biased region" description="Basic and acidic residues" evidence="8">
    <location>
        <begin position="447"/>
        <end position="523"/>
    </location>
</feature>
<dbReference type="InterPro" id="IPR014014">
    <property type="entry name" value="RNA_helicase_DEAD_Q_motif"/>
</dbReference>
<feature type="domain" description="Helicase ATP-binding" evidence="9">
    <location>
        <begin position="93"/>
        <end position="283"/>
    </location>
</feature>
<dbReference type="InterPro" id="IPR011545">
    <property type="entry name" value="DEAD/DEAH_box_helicase_dom"/>
</dbReference>
<keyword evidence="13" id="KW-1185">Reference proteome</keyword>
<organism evidence="12 13">
    <name type="scientific">Moraxella caviae</name>
    <dbReference type="NCBI Taxonomy" id="34060"/>
    <lineage>
        <taxon>Bacteria</taxon>
        <taxon>Pseudomonadati</taxon>
        <taxon>Pseudomonadota</taxon>
        <taxon>Gammaproteobacteria</taxon>
        <taxon>Moraxellales</taxon>
        <taxon>Moraxellaceae</taxon>
        <taxon>Moraxella</taxon>
    </lineage>
</organism>
<feature type="region of interest" description="Disordered" evidence="8">
    <location>
        <begin position="28"/>
        <end position="47"/>
    </location>
</feature>
<dbReference type="Pfam" id="PF00270">
    <property type="entry name" value="DEAD"/>
    <property type="match status" value="1"/>
</dbReference>
<feature type="compositionally biased region" description="Basic and acidic residues" evidence="8">
    <location>
        <begin position="537"/>
        <end position="567"/>
    </location>
</feature>
<evidence type="ECO:0000256" key="6">
    <source>
        <dbReference type="PROSITE-ProRule" id="PRU00552"/>
    </source>
</evidence>
<evidence type="ECO:0000256" key="8">
    <source>
        <dbReference type="SAM" id="MobiDB-lite"/>
    </source>
</evidence>
<proteinExistence type="inferred from homology"/>
<dbReference type="GO" id="GO:0005829">
    <property type="term" value="C:cytosol"/>
    <property type="evidence" value="ECO:0007669"/>
    <property type="project" value="TreeGrafter"/>
</dbReference>
<dbReference type="InterPro" id="IPR027417">
    <property type="entry name" value="P-loop_NTPase"/>
</dbReference>
<evidence type="ECO:0000259" key="11">
    <source>
        <dbReference type="PROSITE" id="PS51195"/>
    </source>
</evidence>
<evidence type="ECO:0000313" key="13">
    <source>
        <dbReference type="Proteomes" id="UP000190435"/>
    </source>
</evidence>
<dbReference type="AlphaFoldDB" id="A0A1S9ZX03"/>
<dbReference type="SUPFAM" id="SSF52540">
    <property type="entry name" value="P-loop containing nucleoside triphosphate hydrolases"/>
    <property type="match status" value="1"/>
</dbReference>
<dbReference type="SMART" id="SM00490">
    <property type="entry name" value="HELICc"/>
    <property type="match status" value="1"/>
</dbReference>
<evidence type="ECO:0000256" key="1">
    <source>
        <dbReference type="ARBA" id="ARBA00022741"/>
    </source>
</evidence>
<evidence type="ECO:0000259" key="10">
    <source>
        <dbReference type="PROSITE" id="PS51194"/>
    </source>
</evidence>
<sequence length="655" mass="73138">MIKGAGVLFVRLSFDCFGHCMTNFTTPSSTQTHTANPAVMGDASAHSATLHDKNANTDEQEVSFETLGLHSRILNALKNSGYTRPTPIQAMAIPHAMNGRDLLLSAQTGSGKTAAFVLPVLNRLANPVKPAADKENFSQKSHNRYQKPMIKALILTPTRELALQVQDNVRGYGSGLKGVFSVPLVGGAPYGGQIRALRKGVQIVIATPGRLIDHLNEGRVDLSELDTLILDEADRMLDMGFADDIRAIVDAAPSARQTIMSSATWDGAVGKIAESFTVNPERVSIKIESAHIDESVYYCDDFYHKNAILTNLLASGDINQAVIFTATKRSTETLAESLNDAGFKARYLHGDLPQAKRNRIINDVKQGKCDFLIATDVAARGIDISAISHVVNYDLPRQVEDYVHRIGRCGRAGRTGVAMNLCSMDDRKQLNNINRYLKRTMKEAVVEGLEPKRARPLEEKRNKRSDKTKGERGVRFGRQDGRKPSRRHDLARQERDFEKREFGNREFGNREFGNREFGGRDFGNRNSGNHHGQKRFANRERSFDRSGERNFEERGERSYERKFDGKPKRAHGGRAYDERAGVYSPNGERAPKRKANFDKPSYDKSYDKGYEKAGYAKPNRDKSSRANAGKTAHKKPRMVEEVFFSGKRARKFGDL</sequence>
<evidence type="ECO:0000256" key="3">
    <source>
        <dbReference type="ARBA" id="ARBA00022806"/>
    </source>
</evidence>
<dbReference type="PROSITE" id="PS00039">
    <property type="entry name" value="DEAD_ATP_HELICASE"/>
    <property type="match status" value="1"/>
</dbReference>
<dbReference type="Gene3D" id="3.40.50.300">
    <property type="entry name" value="P-loop containing nucleotide triphosphate hydrolases"/>
    <property type="match status" value="2"/>
</dbReference>
<dbReference type="GO" id="GO:0016787">
    <property type="term" value="F:hydrolase activity"/>
    <property type="evidence" value="ECO:0007669"/>
    <property type="project" value="UniProtKB-KW"/>
</dbReference>
<dbReference type="GO" id="GO:0005524">
    <property type="term" value="F:ATP binding"/>
    <property type="evidence" value="ECO:0007669"/>
    <property type="project" value="UniProtKB-KW"/>
</dbReference>
<dbReference type="SMART" id="SM00487">
    <property type="entry name" value="DEXDc"/>
    <property type="match status" value="1"/>
</dbReference>
<gene>
    <name evidence="12" type="ORF">B0181_10230</name>
</gene>
<comment type="similarity">
    <text evidence="5 7">Belongs to the DEAD box helicase family.</text>
</comment>
<evidence type="ECO:0000313" key="12">
    <source>
        <dbReference type="EMBL" id="OOR87471.1"/>
    </source>
</evidence>
<keyword evidence="4 7" id="KW-0067">ATP-binding</keyword>
<dbReference type="InterPro" id="IPR044742">
    <property type="entry name" value="DEAD/DEAH_RhlB"/>
</dbReference>
<evidence type="ECO:0000256" key="4">
    <source>
        <dbReference type="ARBA" id="ARBA00022840"/>
    </source>
</evidence>
<evidence type="ECO:0000256" key="7">
    <source>
        <dbReference type="RuleBase" id="RU000492"/>
    </source>
</evidence>
<dbReference type="EMBL" id="MUXU01000072">
    <property type="protein sequence ID" value="OOR87471.1"/>
    <property type="molecule type" value="Genomic_DNA"/>
</dbReference>
<keyword evidence="1 7" id="KW-0547">Nucleotide-binding</keyword>
<dbReference type="GO" id="GO:0003724">
    <property type="term" value="F:RNA helicase activity"/>
    <property type="evidence" value="ECO:0007669"/>
    <property type="project" value="InterPro"/>
</dbReference>
<dbReference type="PROSITE" id="PS51194">
    <property type="entry name" value="HELICASE_CTER"/>
    <property type="match status" value="1"/>
</dbReference>
<accession>A0A1S9ZX03</accession>
<dbReference type="Proteomes" id="UP000190435">
    <property type="component" value="Unassembled WGS sequence"/>
</dbReference>
<dbReference type="CDD" id="cd18787">
    <property type="entry name" value="SF2_C_DEAD"/>
    <property type="match status" value="1"/>
</dbReference>